<reference evidence="1" key="1">
    <citation type="journal article" date="2016" name="Insect Biochem. Mol. Biol.">
        <title>Multifaceted biological insights from a draft genome sequence of the tobacco hornworm moth, Manduca sexta.</title>
        <authorList>
            <person name="Kanost M.R."/>
            <person name="Arrese E.L."/>
            <person name="Cao X."/>
            <person name="Chen Y.R."/>
            <person name="Chellapilla S."/>
            <person name="Goldsmith M.R."/>
            <person name="Grosse-Wilde E."/>
            <person name="Heckel D.G."/>
            <person name="Herndon N."/>
            <person name="Jiang H."/>
            <person name="Papanicolaou A."/>
            <person name="Qu J."/>
            <person name="Soulages J.L."/>
            <person name="Vogel H."/>
            <person name="Walters J."/>
            <person name="Waterhouse R.M."/>
            <person name="Ahn S.J."/>
            <person name="Almeida F.C."/>
            <person name="An C."/>
            <person name="Aqrawi P."/>
            <person name="Bretschneider A."/>
            <person name="Bryant W.B."/>
            <person name="Bucks S."/>
            <person name="Chao H."/>
            <person name="Chevignon G."/>
            <person name="Christen J.M."/>
            <person name="Clarke D.F."/>
            <person name="Dittmer N.T."/>
            <person name="Ferguson L.C.F."/>
            <person name="Garavelou S."/>
            <person name="Gordon K.H.J."/>
            <person name="Gunaratna R.T."/>
            <person name="Han Y."/>
            <person name="Hauser F."/>
            <person name="He Y."/>
            <person name="Heidel-Fischer H."/>
            <person name="Hirsh A."/>
            <person name="Hu Y."/>
            <person name="Jiang H."/>
            <person name="Kalra D."/>
            <person name="Klinner C."/>
            <person name="Konig C."/>
            <person name="Kovar C."/>
            <person name="Kroll A.R."/>
            <person name="Kuwar S.S."/>
            <person name="Lee S.L."/>
            <person name="Lehman R."/>
            <person name="Li K."/>
            <person name="Li Z."/>
            <person name="Liang H."/>
            <person name="Lovelace S."/>
            <person name="Lu Z."/>
            <person name="Mansfield J.H."/>
            <person name="McCulloch K.J."/>
            <person name="Mathew T."/>
            <person name="Morton B."/>
            <person name="Muzny D.M."/>
            <person name="Neunemann D."/>
            <person name="Ongeri F."/>
            <person name="Pauchet Y."/>
            <person name="Pu L.L."/>
            <person name="Pyrousis I."/>
            <person name="Rao X.J."/>
            <person name="Redding A."/>
            <person name="Roesel C."/>
            <person name="Sanchez-Gracia A."/>
            <person name="Schaack S."/>
            <person name="Shukla A."/>
            <person name="Tetreau G."/>
            <person name="Wang Y."/>
            <person name="Xiong G.H."/>
            <person name="Traut W."/>
            <person name="Walsh T.K."/>
            <person name="Worley K.C."/>
            <person name="Wu D."/>
            <person name="Wu W."/>
            <person name="Wu Y.Q."/>
            <person name="Zhang X."/>
            <person name="Zou Z."/>
            <person name="Zucker H."/>
            <person name="Briscoe A.D."/>
            <person name="Burmester T."/>
            <person name="Clem R.J."/>
            <person name="Feyereisen R."/>
            <person name="Grimmelikhuijzen C.J.P."/>
            <person name="Hamodrakas S.J."/>
            <person name="Hansson B.S."/>
            <person name="Huguet E."/>
            <person name="Jermiin L.S."/>
            <person name="Lan Q."/>
            <person name="Lehman H.K."/>
            <person name="Lorenzen M."/>
            <person name="Merzendorfer H."/>
            <person name="Michalopoulos I."/>
            <person name="Morton D.B."/>
            <person name="Muthukrishnan S."/>
            <person name="Oakeshott J.G."/>
            <person name="Palmer W."/>
            <person name="Park Y."/>
            <person name="Passarelli A.L."/>
            <person name="Rozas J."/>
            <person name="Schwartz L.M."/>
            <person name="Smith W."/>
            <person name="Southgate A."/>
            <person name="Vilcinskas A."/>
            <person name="Vogt R."/>
            <person name="Wang P."/>
            <person name="Werren J."/>
            <person name="Yu X.Q."/>
            <person name="Zhou J.J."/>
            <person name="Brown S.J."/>
            <person name="Scherer S.E."/>
            <person name="Richards S."/>
            <person name="Blissard G.W."/>
        </authorList>
    </citation>
    <scope>NUCLEOTIDE SEQUENCE</scope>
</reference>
<evidence type="ECO:0000313" key="2">
    <source>
        <dbReference type="Proteomes" id="UP000791440"/>
    </source>
</evidence>
<dbReference type="Pfam" id="PF00702">
    <property type="entry name" value="Hydrolase"/>
    <property type="match status" value="1"/>
</dbReference>
<dbReference type="InterPro" id="IPR051828">
    <property type="entry name" value="HAD-like_hydrolase_domain"/>
</dbReference>
<dbReference type="NCBIfam" id="TIGR02252">
    <property type="entry name" value="DREG-2"/>
    <property type="match status" value="1"/>
</dbReference>
<gene>
    <name evidence="1" type="ORF">O3G_MSEX004682</name>
</gene>
<dbReference type="SFLD" id="SFLDS00003">
    <property type="entry name" value="Haloacid_Dehalogenase"/>
    <property type="match status" value="1"/>
</dbReference>
<dbReference type="Gene3D" id="3.40.50.1000">
    <property type="entry name" value="HAD superfamily/HAD-like"/>
    <property type="match status" value="1"/>
</dbReference>
<proteinExistence type="predicted"/>
<dbReference type="EMBL" id="JH668339">
    <property type="protein sequence ID" value="KAG6446960.1"/>
    <property type="molecule type" value="Genomic_DNA"/>
</dbReference>
<evidence type="ECO:0000313" key="1">
    <source>
        <dbReference type="EMBL" id="KAG6446960.1"/>
    </source>
</evidence>
<name>A0A922CHG5_MANSE</name>
<organism evidence="1 2">
    <name type="scientific">Manduca sexta</name>
    <name type="common">Tobacco hawkmoth</name>
    <name type="synonym">Tobacco hornworm</name>
    <dbReference type="NCBI Taxonomy" id="7130"/>
    <lineage>
        <taxon>Eukaryota</taxon>
        <taxon>Metazoa</taxon>
        <taxon>Ecdysozoa</taxon>
        <taxon>Arthropoda</taxon>
        <taxon>Hexapoda</taxon>
        <taxon>Insecta</taxon>
        <taxon>Pterygota</taxon>
        <taxon>Neoptera</taxon>
        <taxon>Endopterygota</taxon>
        <taxon>Lepidoptera</taxon>
        <taxon>Glossata</taxon>
        <taxon>Ditrysia</taxon>
        <taxon>Bombycoidea</taxon>
        <taxon>Sphingidae</taxon>
        <taxon>Sphinginae</taxon>
        <taxon>Sphingini</taxon>
        <taxon>Manduca</taxon>
    </lineage>
</organism>
<dbReference type="GO" id="GO:0005634">
    <property type="term" value="C:nucleus"/>
    <property type="evidence" value="ECO:0007669"/>
    <property type="project" value="TreeGrafter"/>
</dbReference>
<evidence type="ECO:0008006" key="3">
    <source>
        <dbReference type="Google" id="ProtNLM"/>
    </source>
</evidence>
<accession>A0A922CHG5</accession>
<dbReference type="OrthoDB" id="444127at2759"/>
<comment type="caution">
    <text evidence="1">The sequence shown here is derived from an EMBL/GenBank/DDBJ whole genome shotgun (WGS) entry which is preliminary data.</text>
</comment>
<dbReference type="AlphaFoldDB" id="A0A922CHG5"/>
<protein>
    <recommendedName>
        <fullName evidence="3">Rhythmically expressed gene 2 protein</fullName>
    </recommendedName>
</protein>
<dbReference type="InterPro" id="IPR011949">
    <property type="entry name" value="HAD-SF_hydro_IA_REG-2-like"/>
</dbReference>
<dbReference type="SFLD" id="SFLDG01129">
    <property type="entry name" value="C1.5:_HAD__Beta-PGM__Phosphata"/>
    <property type="match status" value="1"/>
</dbReference>
<dbReference type="InterPro" id="IPR006439">
    <property type="entry name" value="HAD-SF_hydro_IA"/>
</dbReference>
<dbReference type="PANTHER" id="PTHR46191:SF2">
    <property type="entry name" value="HALOACID DEHALOGENASE-LIKE HYDROLASE DOMAIN-CONTAINING PROTEIN 3"/>
    <property type="match status" value="1"/>
</dbReference>
<dbReference type="InterPro" id="IPR044924">
    <property type="entry name" value="HAD-SF_hydro_IA_REG-2-like_cap"/>
</dbReference>
<dbReference type="InterPro" id="IPR036412">
    <property type="entry name" value="HAD-like_sf"/>
</dbReference>
<dbReference type="NCBIfam" id="TIGR01549">
    <property type="entry name" value="HAD-SF-IA-v1"/>
    <property type="match status" value="1"/>
</dbReference>
<dbReference type="PANTHER" id="PTHR46191">
    <property type="match status" value="1"/>
</dbReference>
<sequence length="242" mass="27665">MSLQGIKLVTFDATNTLLKFRIPPWHFYTIVARDHGFKGSPDDVKTKMKDSFKLMWEKHPNFGKDTITWEGWWRQLVKLTLKDHLPASADVATLADTLINEFKTKRCWCIADGGDNIICSLRKQGVSVGIISNFDPRLDDILKNLNLHDVFEFILTSYKSGFSKPDKRIFEYALKLCKQPVEPNEALHIGDDLQKDYEGARSAGWHALLVTTNLPEKPPAKDHVFNNLEQLSLAIEQKNLKL</sequence>
<dbReference type="SUPFAM" id="SSF56784">
    <property type="entry name" value="HAD-like"/>
    <property type="match status" value="1"/>
</dbReference>
<dbReference type="Gene3D" id="1.10.150.720">
    <property type="entry name" value="Haloacid dehalogenase-like hydrolase"/>
    <property type="match status" value="1"/>
</dbReference>
<dbReference type="InterPro" id="IPR023214">
    <property type="entry name" value="HAD_sf"/>
</dbReference>
<keyword evidence="2" id="KW-1185">Reference proteome</keyword>
<dbReference type="PRINTS" id="PR00413">
    <property type="entry name" value="HADHALOGNASE"/>
</dbReference>
<reference evidence="1" key="2">
    <citation type="submission" date="2020-12" db="EMBL/GenBank/DDBJ databases">
        <authorList>
            <person name="Kanost M."/>
        </authorList>
    </citation>
    <scope>NUCLEOTIDE SEQUENCE</scope>
</reference>
<dbReference type="Proteomes" id="UP000791440">
    <property type="component" value="Unassembled WGS sequence"/>
</dbReference>
<dbReference type="CDD" id="cd16415">
    <property type="entry name" value="HAD_dREG-2_like"/>
    <property type="match status" value="1"/>
</dbReference>